<feature type="region of interest" description="Disordered" evidence="1">
    <location>
        <begin position="1"/>
        <end position="24"/>
    </location>
</feature>
<reference evidence="2 3" key="1">
    <citation type="journal article" date="2019" name="BMC Genomics">
        <title>Chromosome level assembly and comparative genome analysis confirm lager-brewing yeasts originated from a single hybridization.</title>
        <authorList>
            <person name="Salazar A.N."/>
            <person name="Gorter de Vries A.R."/>
            <person name="van den Broek M."/>
            <person name="Brouwers N."/>
            <person name="de la Torre Cortes P."/>
            <person name="Kuijpers N.G.A."/>
            <person name="Daran J.G."/>
            <person name="Abeel T."/>
        </authorList>
    </citation>
    <scope>NUCLEOTIDE SEQUENCE [LARGE SCALE GENOMIC DNA]</scope>
    <source>
        <strain evidence="2 3">CBS 1483</strain>
    </source>
</reference>
<gene>
    <name evidence="2" type="ORF">GRS66_002363</name>
</gene>
<sequence length="78" mass="8429">MDHQDCHLKLNKETSETSETSAAPKTYTTATVTQCDDNGCNVKIITSQIPEATSTVTATSASQSHTLLSLLRVLKQPH</sequence>
<organism evidence="2 3">
    <name type="scientific">Saccharomyces pastorianus</name>
    <name type="common">Lager yeast</name>
    <name type="synonym">Saccharomyces cerevisiae x Saccharomyces eubayanus</name>
    <dbReference type="NCBI Taxonomy" id="27292"/>
    <lineage>
        <taxon>Eukaryota</taxon>
        <taxon>Fungi</taxon>
        <taxon>Dikarya</taxon>
        <taxon>Ascomycota</taxon>
        <taxon>Saccharomycotina</taxon>
        <taxon>Saccharomycetes</taxon>
        <taxon>Saccharomycetales</taxon>
        <taxon>Saccharomycetaceae</taxon>
        <taxon>Saccharomyces</taxon>
    </lineage>
</organism>
<protein>
    <submittedName>
        <fullName evidence="2">Uncharacterized protein</fullName>
    </submittedName>
</protein>
<keyword evidence="3" id="KW-1185">Reference proteome</keyword>
<dbReference type="Proteomes" id="UP000501346">
    <property type="component" value="Chromosome ScVIII"/>
</dbReference>
<evidence type="ECO:0000313" key="3">
    <source>
        <dbReference type="Proteomes" id="UP000501346"/>
    </source>
</evidence>
<dbReference type="EMBL" id="CP048989">
    <property type="protein sequence ID" value="QID80058.1"/>
    <property type="molecule type" value="Genomic_DNA"/>
</dbReference>
<dbReference type="AlphaFoldDB" id="A0A6C1DSP8"/>
<proteinExistence type="predicted"/>
<evidence type="ECO:0000256" key="1">
    <source>
        <dbReference type="SAM" id="MobiDB-lite"/>
    </source>
</evidence>
<feature type="compositionally biased region" description="Basic and acidic residues" evidence="1">
    <location>
        <begin position="1"/>
        <end position="15"/>
    </location>
</feature>
<name>A0A6C1DSP8_SACPS</name>
<evidence type="ECO:0000313" key="2">
    <source>
        <dbReference type="EMBL" id="QID80058.1"/>
    </source>
</evidence>
<accession>A0A6C1DSP8</accession>